<dbReference type="RefSeq" id="WP_015782126.1">
    <property type="nucleotide sequence ID" value="NC_013162.1"/>
</dbReference>
<keyword evidence="2" id="KW-1185">Reference proteome</keyword>
<dbReference type="eggNOG" id="ENOG50325BQ">
    <property type="taxonomic scope" value="Bacteria"/>
</dbReference>
<dbReference type="GeneID" id="29676215"/>
<dbReference type="Proteomes" id="UP000006650">
    <property type="component" value="Chromosome"/>
</dbReference>
<sequence length="197" mass="22974">MLKPIRQNRKSKSILADKFVTENSNFKAGSIVLSNQTVFFQAINKINQIAGIPNDNEDYRIVTRKNINSFDFILLLLHKNKITDLTIAFYRIGKKVIQELKNLKDNKLITNITLLVNDGFPKLCPDAYNLMKQYESNTFKIKIENNHTKIICVRTQDEKYYVIEGSGNLSNNSRIEQYSFTQNKSLYEFHTEWINNI</sequence>
<gene>
    <name evidence="1" type="ordered locus">Coch_0894</name>
</gene>
<evidence type="ECO:0000313" key="2">
    <source>
        <dbReference type="Proteomes" id="UP000006650"/>
    </source>
</evidence>
<name>C7M9A3_CAPOD</name>
<dbReference type="KEGG" id="coc:Coch_0894"/>
<dbReference type="HOGENOM" id="CLU_1381934_0_0_10"/>
<dbReference type="AlphaFoldDB" id="C7M9A3"/>
<organism evidence="1 2">
    <name type="scientific">Capnocytophaga ochracea (strain ATCC 27872 / DSM 7271 / CCUG 9716 / JCM 12966 / NCTC 12371 / SS31 / VPI 2845)</name>
    <name type="common">Bacteroides ochraceus</name>
    <dbReference type="NCBI Taxonomy" id="521097"/>
    <lineage>
        <taxon>Bacteria</taxon>
        <taxon>Pseudomonadati</taxon>
        <taxon>Bacteroidota</taxon>
        <taxon>Flavobacteriia</taxon>
        <taxon>Flavobacteriales</taxon>
        <taxon>Flavobacteriaceae</taxon>
        <taxon>Capnocytophaga</taxon>
    </lineage>
</organism>
<dbReference type="STRING" id="521097.Coch_0894"/>
<evidence type="ECO:0000313" key="1">
    <source>
        <dbReference type="EMBL" id="ACU92449.1"/>
    </source>
</evidence>
<dbReference type="EMBL" id="CP001632">
    <property type="protein sequence ID" value="ACU92449.1"/>
    <property type="molecule type" value="Genomic_DNA"/>
</dbReference>
<reference evidence="1 2" key="1">
    <citation type="journal article" date="2009" name="Stand. Genomic Sci.">
        <title>Complete genome sequence of Capnocytophaga ochracea type strain (VPI 2845).</title>
        <authorList>
            <person name="Mavrommatis K."/>
            <person name="Gronow S."/>
            <person name="Saunders E."/>
            <person name="Land M."/>
            <person name="Lapidus A."/>
            <person name="Copeland A."/>
            <person name="Glavina Del Rio T."/>
            <person name="Nolan M."/>
            <person name="Lucas S."/>
            <person name="Chen F."/>
            <person name="Tice H."/>
            <person name="Cheng J.F."/>
            <person name="Bruce D."/>
            <person name="Goodwin L."/>
            <person name="Pitluck S."/>
            <person name="Pati A."/>
            <person name="Ivanova N."/>
            <person name="Chen A."/>
            <person name="Palaniappan K."/>
            <person name="Chain P."/>
            <person name="Hauser L."/>
            <person name="Chang Y.J."/>
            <person name="Jeffries C.D."/>
            <person name="Brettin T."/>
            <person name="Detter J.C."/>
            <person name="Han C."/>
            <person name="Bristow J."/>
            <person name="Goker M."/>
            <person name="Rohde M."/>
            <person name="Eisen J.A."/>
            <person name="Markowitz V."/>
            <person name="Kyrpides N.C."/>
            <person name="Klenk H.P."/>
            <person name="Hugenholtz P."/>
        </authorList>
    </citation>
    <scope>NUCLEOTIDE SEQUENCE [LARGE SCALE GENOMIC DNA]</scope>
    <source>
        <strain evidence="2">ATCC 27872 / DSM 7271 / JCM 12966 / VPI 2845</strain>
    </source>
</reference>
<proteinExistence type="predicted"/>
<accession>C7M9A3</accession>
<evidence type="ECO:0008006" key="3">
    <source>
        <dbReference type="Google" id="ProtNLM"/>
    </source>
</evidence>
<protein>
    <recommendedName>
        <fullName evidence="3">Phospholipase D-like domain-containing protein</fullName>
    </recommendedName>
</protein>